<evidence type="ECO:0000256" key="3">
    <source>
        <dbReference type="ARBA" id="ARBA00022801"/>
    </source>
</evidence>
<dbReference type="Pfam" id="PF05362">
    <property type="entry name" value="Lon_C"/>
    <property type="match status" value="1"/>
</dbReference>
<protein>
    <recommendedName>
        <fullName evidence="7">endopeptidase La</fullName>
        <ecNumber evidence="7">3.4.21.53</ecNumber>
    </recommendedName>
</protein>
<evidence type="ECO:0000256" key="2">
    <source>
        <dbReference type="ARBA" id="ARBA00022741"/>
    </source>
</evidence>
<keyword evidence="5 9" id="KW-0067">ATP-binding</keyword>
<dbReference type="GO" id="GO:0005524">
    <property type="term" value="F:ATP binding"/>
    <property type="evidence" value="ECO:0007669"/>
    <property type="project" value="UniProtKB-KW"/>
</dbReference>
<keyword evidence="1 10" id="KW-0645">Protease</keyword>
<dbReference type="InterPro" id="IPR014721">
    <property type="entry name" value="Ribsml_uS5_D2-typ_fold_subgr"/>
</dbReference>
<evidence type="ECO:0000313" key="13">
    <source>
        <dbReference type="EMBL" id="KIO27766.1"/>
    </source>
</evidence>
<evidence type="ECO:0000259" key="12">
    <source>
        <dbReference type="PROSITE" id="PS51786"/>
    </source>
</evidence>
<dbReference type="Gene3D" id="1.10.8.60">
    <property type="match status" value="1"/>
</dbReference>
<evidence type="ECO:0000313" key="14">
    <source>
        <dbReference type="Proteomes" id="UP000054248"/>
    </source>
</evidence>
<evidence type="ECO:0000256" key="10">
    <source>
        <dbReference type="PROSITE-ProRule" id="PRU01122"/>
    </source>
</evidence>
<dbReference type="Proteomes" id="UP000054248">
    <property type="component" value="Unassembled WGS sequence"/>
</dbReference>
<dbReference type="PANTHER" id="PTHR10046">
    <property type="entry name" value="ATP DEPENDENT LON PROTEASE FAMILY MEMBER"/>
    <property type="match status" value="1"/>
</dbReference>
<reference evidence="14" key="2">
    <citation type="submission" date="2015-01" db="EMBL/GenBank/DDBJ databases">
        <title>Evolutionary Origins and Diversification of the Mycorrhizal Mutualists.</title>
        <authorList>
            <consortium name="DOE Joint Genome Institute"/>
            <consortium name="Mycorrhizal Genomics Consortium"/>
            <person name="Kohler A."/>
            <person name="Kuo A."/>
            <person name="Nagy L.G."/>
            <person name="Floudas D."/>
            <person name="Copeland A."/>
            <person name="Barry K.W."/>
            <person name="Cichocki N."/>
            <person name="Veneault-Fourrey C."/>
            <person name="LaButti K."/>
            <person name="Lindquist E.A."/>
            <person name="Lipzen A."/>
            <person name="Lundell T."/>
            <person name="Morin E."/>
            <person name="Murat C."/>
            <person name="Riley R."/>
            <person name="Ohm R."/>
            <person name="Sun H."/>
            <person name="Tunlid A."/>
            <person name="Henrissat B."/>
            <person name="Grigoriev I.V."/>
            <person name="Hibbett D.S."/>
            <person name="Martin F."/>
        </authorList>
    </citation>
    <scope>NUCLEOTIDE SEQUENCE [LARGE SCALE GENOMIC DNA]</scope>
    <source>
        <strain evidence="14">MUT 4182</strain>
    </source>
</reference>
<feature type="active site" evidence="8 10">
    <location>
        <position position="571"/>
    </location>
</feature>
<evidence type="ECO:0000256" key="1">
    <source>
        <dbReference type="ARBA" id="ARBA00022670"/>
    </source>
</evidence>
<dbReference type="AlphaFoldDB" id="A0A0C3QKB5"/>
<evidence type="ECO:0000256" key="8">
    <source>
        <dbReference type="PIRSR" id="PIRSR001174-1"/>
    </source>
</evidence>
<dbReference type="GO" id="GO:0004252">
    <property type="term" value="F:serine-type endopeptidase activity"/>
    <property type="evidence" value="ECO:0007669"/>
    <property type="project" value="UniProtKB-UniRule"/>
</dbReference>
<proteinExistence type="inferred from homology"/>
<reference evidence="13 14" key="1">
    <citation type="submission" date="2014-04" db="EMBL/GenBank/DDBJ databases">
        <authorList>
            <consortium name="DOE Joint Genome Institute"/>
            <person name="Kuo A."/>
            <person name="Girlanda M."/>
            <person name="Perotto S."/>
            <person name="Kohler A."/>
            <person name="Nagy L.G."/>
            <person name="Floudas D."/>
            <person name="Copeland A."/>
            <person name="Barry K.W."/>
            <person name="Cichocki N."/>
            <person name="Veneault-Fourrey C."/>
            <person name="LaButti K."/>
            <person name="Lindquist E.A."/>
            <person name="Lipzen A."/>
            <person name="Lundell T."/>
            <person name="Morin E."/>
            <person name="Murat C."/>
            <person name="Sun H."/>
            <person name="Tunlid A."/>
            <person name="Henrissat B."/>
            <person name="Grigoriev I.V."/>
            <person name="Hibbett D.S."/>
            <person name="Martin F."/>
            <person name="Nordberg H.P."/>
            <person name="Cantor M.N."/>
            <person name="Hua S.X."/>
        </authorList>
    </citation>
    <scope>NUCLEOTIDE SEQUENCE [LARGE SCALE GENOMIC DNA]</scope>
    <source>
        <strain evidence="13 14">MUT 4182</strain>
    </source>
</reference>
<comment type="catalytic activity">
    <reaction evidence="6">
        <text>Hydrolysis of proteins in presence of ATP.</text>
        <dbReference type="EC" id="3.4.21.53"/>
    </reaction>
</comment>
<dbReference type="EMBL" id="KN823003">
    <property type="protein sequence ID" value="KIO27766.1"/>
    <property type="molecule type" value="Genomic_DNA"/>
</dbReference>
<evidence type="ECO:0000256" key="6">
    <source>
        <dbReference type="ARBA" id="ARBA00050665"/>
    </source>
</evidence>
<dbReference type="OrthoDB" id="2411602at2759"/>
<dbReference type="InterPro" id="IPR054594">
    <property type="entry name" value="Lon_lid"/>
</dbReference>
<sequence>MTGRLSLLEVRSSIAQQQTNSQKEIILRQQLAAIQRQLSTLRPSDQATSGKSGSDLDDDIDGAGHDDEAELSDMKRKIASLAKGSEERTIAIREFRRLRKIPPGSVETSVVRNYLDWLLAIPWSSSTTQLEAEKEVMHKSFLTKARETLDADHYGLQKVKRRLIEYLAVLRLKQMEATREFEAEEAVKKTLDAGPAADEQALAVRDPSVPLPAPASKRPPRRIVNKGPILLLYGPPGVGKTSIAQSLARALGRPFQRISLGGIRDEAEIRGHRRTYVGSAPGNIVQALRKAGRPDPVILLDEIDKVSQSNYHGDPAAALLEVLDPEQNWSFMDHYINVPIDLSQVLFIATANTLDTISGPLLDRCEILRLPGYTQTDKLRIAKTYLVPKQLKANGLDAERCHIEDDALKRMIKGWTREAGVRSLERVIGAVARAKAVEWSENRDAASIGYSATVKEEHLEPILGSQIFDEEERDRTARRGVVYGLVVMGDGDGGILPVESAILPGSGLLRLSGSLGDVIKESAELALSWVKAHAFELGLTTTPTVDPLKHPEPIDVHLHLPAGAQKKDGPSAGVAMICAFVSLLSGLKVPSTIAMTGEITLRGAVTAVGGVKEKVLGAHHAGIRRVILPAKNRRDIFGVGATGEELGEEVKREMEFIFVERVEEALAAAFADSDSDGEGRDLILQWTRNAARQVESRL</sequence>
<keyword evidence="2 9" id="KW-0547">Nucleotide-binding</keyword>
<dbReference type="PIRSF" id="PIRSF001174">
    <property type="entry name" value="Lon_proteas"/>
    <property type="match status" value="1"/>
</dbReference>
<keyword evidence="3 10" id="KW-0378">Hydrolase</keyword>
<dbReference type="STRING" id="1051891.A0A0C3QKB5"/>
<accession>A0A0C3QKB5</accession>
<dbReference type="EC" id="3.4.21.53" evidence="7"/>
<dbReference type="Gene3D" id="3.40.50.300">
    <property type="entry name" value="P-loop containing nucleotide triphosphate hydrolases"/>
    <property type="match status" value="1"/>
</dbReference>
<dbReference type="Pfam" id="PF22667">
    <property type="entry name" value="Lon_lid"/>
    <property type="match status" value="1"/>
</dbReference>
<dbReference type="PROSITE" id="PS51786">
    <property type="entry name" value="LON_PROTEOLYTIC"/>
    <property type="match status" value="1"/>
</dbReference>
<dbReference type="Gene3D" id="3.30.230.10">
    <property type="match status" value="1"/>
</dbReference>
<dbReference type="GO" id="GO:0030163">
    <property type="term" value="P:protein catabolic process"/>
    <property type="evidence" value="ECO:0007669"/>
    <property type="project" value="InterPro"/>
</dbReference>
<dbReference type="Gene3D" id="1.20.5.5270">
    <property type="match status" value="1"/>
</dbReference>
<dbReference type="SMART" id="SM00382">
    <property type="entry name" value="AAA"/>
    <property type="match status" value="1"/>
</dbReference>
<comment type="similarity">
    <text evidence="10">Belongs to the peptidase S16 family.</text>
</comment>
<feature type="domain" description="Lon proteolytic" evidence="12">
    <location>
        <begin position="476"/>
        <end position="672"/>
    </location>
</feature>
<dbReference type="CDD" id="cd19500">
    <property type="entry name" value="RecA-like_Lon"/>
    <property type="match status" value="1"/>
</dbReference>
<dbReference type="GO" id="GO:0004176">
    <property type="term" value="F:ATP-dependent peptidase activity"/>
    <property type="evidence" value="ECO:0007669"/>
    <property type="project" value="UniProtKB-UniRule"/>
</dbReference>
<dbReference type="InterPro" id="IPR027417">
    <property type="entry name" value="P-loop_NTPase"/>
</dbReference>
<evidence type="ECO:0000256" key="7">
    <source>
        <dbReference type="ARBA" id="ARBA00066743"/>
    </source>
</evidence>
<dbReference type="SUPFAM" id="SSF52540">
    <property type="entry name" value="P-loop containing nucleoside triphosphate hydrolases"/>
    <property type="match status" value="1"/>
</dbReference>
<dbReference type="SUPFAM" id="SSF54211">
    <property type="entry name" value="Ribosomal protein S5 domain 2-like"/>
    <property type="match status" value="1"/>
</dbReference>
<dbReference type="HOGENOM" id="CLU_004109_2_1_1"/>
<dbReference type="InterPro" id="IPR003593">
    <property type="entry name" value="AAA+_ATPase"/>
</dbReference>
<evidence type="ECO:0000256" key="5">
    <source>
        <dbReference type="ARBA" id="ARBA00022840"/>
    </source>
</evidence>
<dbReference type="Pfam" id="PF00004">
    <property type="entry name" value="AAA"/>
    <property type="match status" value="1"/>
</dbReference>
<dbReference type="GO" id="GO:0006508">
    <property type="term" value="P:proteolysis"/>
    <property type="evidence" value="ECO:0007669"/>
    <property type="project" value="UniProtKB-KW"/>
</dbReference>
<dbReference type="PROSITE" id="PS01046">
    <property type="entry name" value="LON_SER"/>
    <property type="match status" value="1"/>
</dbReference>
<gene>
    <name evidence="13" type="ORF">M407DRAFT_188454</name>
</gene>
<evidence type="ECO:0000256" key="9">
    <source>
        <dbReference type="PIRSR" id="PIRSR001174-2"/>
    </source>
</evidence>
<dbReference type="InterPro" id="IPR027065">
    <property type="entry name" value="Lon_Prtase"/>
</dbReference>
<dbReference type="FunFam" id="3.40.50.300:FF:000021">
    <property type="entry name" value="Lon protease homolog"/>
    <property type="match status" value="1"/>
</dbReference>
<dbReference type="InterPro" id="IPR008268">
    <property type="entry name" value="Peptidase_S16_AS"/>
</dbReference>
<dbReference type="InterPro" id="IPR004815">
    <property type="entry name" value="Lon_bac/euk-typ"/>
</dbReference>
<evidence type="ECO:0000256" key="11">
    <source>
        <dbReference type="SAM" id="MobiDB-lite"/>
    </source>
</evidence>
<name>A0A0C3QKB5_9AGAM</name>
<feature type="region of interest" description="Disordered" evidence="11">
    <location>
        <begin position="40"/>
        <end position="71"/>
    </location>
</feature>
<dbReference type="InterPro" id="IPR020568">
    <property type="entry name" value="Ribosomal_Su5_D2-typ_SF"/>
</dbReference>
<evidence type="ECO:0000256" key="4">
    <source>
        <dbReference type="ARBA" id="ARBA00022825"/>
    </source>
</evidence>
<keyword evidence="4 10" id="KW-0720">Serine protease</keyword>
<dbReference type="GO" id="GO:0016887">
    <property type="term" value="F:ATP hydrolysis activity"/>
    <property type="evidence" value="ECO:0007669"/>
    <property type="project" value="InterPro"/>
</dbReference>
<keyword evidence="14" id="KW-1185">Reference proteome</keyword>
<feature type="binding site" evidence="9">
    <location>
        <begin position="234"/>
        <end position="241"/>
    </location>
    <ligand>
        <name>ATP</name>
        <dbReference type="ChEBI" id="CHEBI:30616"/>
    </ligand>
</feature>
<dbReference type="InterPro" id="IPR003959">
    <property type="entry name" value="ATPase_AAA_core"/>
</dbReference>
<feature type="compositionally biased region" description="Basic and acidic residues" evidence="11">
    <location>
        <begin position="62"/>
        <end position="71"/>
    </location>
</feature>
<feature type="active site" evidence="8 10">
    <location>
        <position position="614"/>
    </location>
</feature>
<dbReference type="InterPro" id="IPR008269">
    <property type="entry name" value="Lon_proteolytic"/>
</dbReference>
<dbReference type="PRINTS" id="PR00830">
    <property type="entry name" value="ENDOLAPTASE"/>
</dbReference>
<organism evidence="13 14">
    <name type="scientific">Tulasnella calospora MUT 4182</name>
    <dbReference type="NCBI Taxonomy" id="1051891"/>
    <lineage>
        <taxon>Eukaryota</taxon>
        <taxon>Fungi</taxon>
        <taxon>Dikarya</taxon>
        <taxon>Basidiomycota</taxon>
        <taxon>Agaricomycotina</taxon>
        <taxon>Agaricomycetes</taxon>
        <taxon>Cantharellales</taxon>
        <taxon>Tulasnellaceae</taxon>
        <taxon>Tulasnella</taxon>
    </lineage>
</organism>